<reference evidence="2" key="1">
    <citation type="submission" date="2010-08" db="EMBL/GenBank/DDBJ databases">
        <authorList>
            <consortium name="Caenorhabditis japonica Sequencing Consortium"/>
            <person name="Wilson R.K."/>
        </authorList>
    </citation>
    <scope>NUCLEOTIDE SEQUENCE [LARGE SCALE GENOMIC DNA]</scope>
    <source>
        <strain evidence="2">DF5081</strain>
    </source>
</reference>
<name>A0A8R1EBY6_CAEJA</name>
<evidence type="ECO:0000313" key="2">
    <source>
        <dbReference type="Proteomes" id="UP000005237"/>
    </source>
</evidence>
<reference evidence="1" key="2">
    <citation type="submission" date="2022-06" db="UniProtKB">
        <authorList>
            <consortium name="EnsemblMetazoa"/>
        </authorList>
    </citation>
    <scope>IDENTIFICATION</scope>
    <source>
        <strain evidence="1">DF5081</strain>
    </source>
</reference>
<keyword evidence="2" id="KW-1185">Reference proteome</keyword>
<sequence>MHSIEFAIAPLVKTSSLNDKPIEEIAQQYCESLLDSKLVKSIEEVVRVFIQSDTVADADWFEEICTKYTGDFCVTAKGN</sequence>
<proteinExistence type="predicted"/>
<dbReference type="AlphaFoldDB" id="A0A8R1EBY6"/>
<protein>
    <submittedName>
        <fullName evidence="1">Uncharacterized protein</fullName>
    </submittedName>
</protein>
<evidence type="ECO:0000313" key="1">
    <source>
        <dbReference type="EnsemblMetazoa" id="CJA33017a.1"/>
    </source>
</evidence>
<organism evidence="1 2">
    <name type="scientific">Caenorhabditis japonica</name>
    <dbReference type="NCBI Taxonomy" id="281687"/>
    <lineage>
        <taxon>Eukaryota</taxon>
        <taxon>Metazoa</taxon>
        <taxon>Ecdysozoa</taxon>
        <taxon>Nematoda</taxon>
        <taxon>Chromadorea</taxon>
        <taxon>Rhabditida</taxon>
        <taxon>Rhabditina</taxon>
        <taxon>Rhabditomorpha</taxon>
        <taxon>Rhabditoidea</taxon>
        <taxon>Rhabditidae</taxon>
        <taxon>Peloderinae</taxon>
        <taxon>Caenorhabditis</taxon>
    </lineage>
</organism>
<accession>A0A8R1EBY6</accession>
<dbReference type="Proteomes" id="UP000005237">
    <property type="component" value="Unassembled WGS sequence"/>
</dbReference>
<dbReference type="EnsemblMetazoa" id="CJA33017a.1">
    <property type="protein sequence ID" value="CJA33017a.1"/>
    <property type="gene ID" value="WBGene00208864"/>
</dbReference>